<dbReference type="STRING" id="1817722.A2703_02685"/>
<dbReference type="GO" id="GO:0019843">
    <property type="term" value="F:rRNA binding"/>
    <property type="evidence" value="ECO:0007669"/>
    <property type="project" value="UniProtKB-KW"/>
</dbReference>
<feature type="binding site" evidence="7">
    <location>
        <position position="16"/>
    </location>
    <ligand>
        <name>Zn(2+)</name>
        <dbReference type="ChEBI" id="CHEBI:29105"/>
    </ligand>
</feature>
<dbReference type="GO" id="GO:0005840">
    <property type="term" value="C:ribosome"/>
    <property type="evidence" value="ECO:0007669"/>
    <property type="project" value="UniProtKB-KW"/>
</dbReference>
<dbReference type="Pfam" id="PF01197">
    <property type="entry name" value="Ribosomal_L31"/>
    <property type="match status" value="1"/>
</dbReference>
<dbReference type="NCBIfam" id="NF000612">
    <property type="entry name" value="PRK00019.1"/>
    <property type="match status" value="1"/>
</dbReference>
<keyword evidence="7" id="KW-0862">Zinc</keyword>
<dbReference type="GO" id="GO:0003735">
    <property type="term" value="F:structural constituent of ribosome"/>
    <property type="evidence" value="ECO:0007669"/>
    <property type="project" value="InterPro"/>
</dbReference>
<evidence type="ECO:0000256" key="5">
    <source>
        <dbReference type="ARBA" id="ARBA00023274"/>
    </source>
</evidence>
<dbReference type="AlphaFoldDB" id="A0A1F5EY00"/>
<dbReference type="HAMAP" id="MF_00501">
    <property type="entry name" value="Ribosomal_bL31_1"/>
    <property type="match status" value="1"/>
</dbReference>
<dbReference type="PRINTS" id="PR01249">
    <property type="entry name" value="RIBOSOMALL31"/>
</dbReference>
<comment type="similarity">
    <text evidence="1 7">Belongs to the bacterial ribosomal protein bL31 family. Type A subfamily.</text>
</comment>
<dbReference type="GO" id="GO:1990904">
    <property type="term" value="C:ribonucleoprotein complex"/>
    <property type="evidence" value="ECO:0007669"/>
    <property type="project" value="UniProtKB-KW"/>
</dbReference>
<dbReference type="InterPro" id="IPR042105">
    <property type="entry name" value="Ribosomal_bL31_sf"/>
</dbReference>
<comment type="cofactor">
    <cofactor evidence="7">
        <name>Zn(2+)</name>
        <dbReference type="ChEBI" id="CHEBI:29105"/>
    </cofactor>
    <text evidence="7">Binds 1 zinc ion per subunit.</text>
</comment>
<comment type="function">
    <text evidence="7">Binds the 23S rRNA.</text>
</comment>
<evidence type="ECO:0000256" key="1">
    <source>
        <dbReference type="ARBA" id="ARBA00009296"/>
    </source>
</evidence>
<feature type="binding site" evidence="7">
    <location>
        <position position="18"/>
    </location>
    <ligand>
        <name>Zn(2+)</name>
        <dbReference type="ChEBI" id="CHEBI:29105"/>
    </ligand>
</feature>
<dbReference type="GO" id="GO:0046872">
    <property type="term" value="F:metal ion binding"/>
    <property type="evidence" value="ECO:0007669"/>
    <property type="project" value="UniProtKB-KW"/>
</dbReference>
<evidence type="ECO:0000256" key="3">
    <source>
        <dbReference type="ARBA" id="ARBA00022884"/>
    </source>
</evidence>
<dbReference type="PROSITE" id="PS01143">
    <property type="entry name" value="RIBOSOMAL_L31"/>
    <property type="match status" value="1"/>
</dbReference>
<feature type="binding site" evidence="7">
    <location>
        <position position="39"/>
    </location>
    <ligand>
        <name>Zn(2+)</name>
        <dbReference type="ChEBI" id="CHEBI:29105"/>
    </ligand>
</feature>
<evidence type="ECO:0000256" key="6">
    <source>
        <dbReference type="ARBA" id="ARBA00035687"/>
    </source>
</evidence>
<keyword evidence="7" id="KW-0479">Metal-binding</keyword>
<keyword evidence="2 7" id="KW-0699">rRNA-binding</keyword>
<dbReference type="Gene3D" id="4.10.830.30">
    <property type="entry name" value="Ribosomal protein L31"/>
    <property type="match status" value="1"/>
</dbReference>
<evidence type="ECO:0000313" key="8">
    <source>
        <dbReference type="EMBL" id="OGD72247.1"/>
    </source>
</evidence>
<keyword evidence="5 7" id="KW-0687">Ribonucleoprotein</keyword>
<sequence length="100" mass="11188">MKAKLHPDYQQTTITCACGNSFTTGSTVKDLRVDICFKCHPFYTGEHRFVDTLGRVDKFMARRQAAAAMPKSTKKAKKGQAEMKQKALTLKEMLTVTKTA</sequence>
<dbReference type="EMBL" id="MFAG01000009">
    <property type="protein sequence ID" value="OGD72247.1"/>
    <property type="molecule type" value="Genomic_DNA"/>
</dbReference>
<evidence type="ECO:0000313" key="9">
    <source>
        <dbReference type="Proteomes" id="UP000177979"/>
    </source>
</evidence>
<gene>
    <name evidence="7" type="primary">rpmE</name>
    <name evidence="8" type="ORF">A2703_02685</name>
</gene>
<dbReference type="InterPro" id="IPR002150">
    <property type="entry name" value="Ribosomal_bL31"/>
</dbReference>
<proteinExistence type="inferred from homology"/>
<keyword evidence="3 7" id="KW-0694">RNA-binding</keyword>
<comment type="subunit">
    <text evidence="7">Part of the 50S ribosomal subunit.</text>
</comment>
<evidence type="ECO:0000256" key="2">
    <source>
        <dbReference type="ARBA" id="ARBA00022730"/>
    </source>
</evidence>
<dbReference type="InterPro" id="IPR034704">
    <property type="entry name" value="Ribosomal_bL28/bL31-like_sf"/>
</dbReference>
<accession>A0A1F5EY00</accession>
<feature type="binding site" evidence="7">
    <location>
        <position position="36"/>
    </location>
    <ligand>
        <name>Zn(2+)</name>
        <dbReference type="ChEBI" id="CHEBI:29105"/>
    </ligand>
</feature>
<evidence type="ECO:0000256" key="4">
    <source>
        <dbReference type="ARBA" id="ARBA00022980"/>
    </source>
</evidence>
<dbReference type="SUPFAM" id="SSF143800">
    <property type="entry name" value="L28p-like"/>
    <property type="match status" value="1"/>
</dbReference>
<dbReference type="PANTHER" id="PTHR33280:SF1">
    <property type="entry name" value="LARGE RIBOSOMAL SUBUNIT PROTEIN BL31C"/>
    <property type="match status" value="1"/>
</dbReference>
<dbReference type="InterPro" id="IPR027491">
    <property type="entry name" value="Ribosomal_bL31_A"/>
</dbReference>
<reference evidence="8 9" key="1">
    <citation type="journal article" date="2016" name="Nat. Commun.">
        <title>Thousands of microbial genomes shed light on interconnected biogeochemical processes in an aquifer system.</title>
        <authorList>
            <person name="Anantharaman K."/>
            <person name="Brown C.T."/>
            <person name="Hug L.A."/>
            <person name="Sharon I."/>
            <person name="Castelle C.J."/>
            <person name="Probst A.J."/>
            <person name="Thomas B.C."/>
            <person name="Singh A."/>
            <person name="Wilkins M.J."/>
            <person name="Karaoz U."/>
            <person name="Brodie E.L."/>
            <person name="Williams K.H."/>
            <person name="Hubbard S.S."/>
            <person name="Banfield J.F."/>
        </authorList>
    </citation>
    <scope>NUCLEOTIDE SEQUENCE [LARGE SCALE GENOMIC DNA]</scope>
</reference>
<evidence type="ECO:0000256" key="7">
    <source>
        <dbReference type="HAMAP-Rule" id="MF_00501"/>
    </source>
</evidence>
<comment type="caution">
    <text evidence="8">The sequence shown here is derived from an EMBL/GenBank/DDBJ whole genome shotgun (WGS) entry which is preliminary data.</text>
</comment>
<dbReference type="NCBIfam" id="TIGR00105">
    <property type="entry name" value="L31"/>
    <property type="match status" value="1"/>
</dbReference>
<protein>
    <recommendedName>
        <fullName evidence="6 7">Large ribosomal subunit protein bL31</fullName>
    </recommendedName>
</protein>
<dbReference type="Proteomes" id="UP000177979">
    <property type="component" value="Unassembled WGS sequence"/>
</dbReference>
<keyword evidence="4 7" id="KW-0689">Ribosomal protein</keyword>
<dbReference type="GO" id="GO:0006412">
    <property type="term" value="P:translation"/>
    <property type="evidence" value="ECO:0007669"/>
    <property type="project" value="UniProtKB-UniRule"/>
</dbReference>
<name>A0A1F5EY00_9BACT</name>
<organism evidence="8 9">
    <name type="scientific">Candidatus Collierbacteria bacterium RIFCSPHIGHO2_01_FULL_50_25</name>
    <dbReference type="NCBI Taxonomy" id="1817722"/>
    <lineage>
        <taxon>Bacteria</taxon>
        <taxon>Candidatus Collieribacteriota</taxon>
    </lineage>
</organism>
<dbReference type="PANTHER" id="PTHR33280">
    <property type="entry name" value="50S RIBOSOMAL PROTEIN L31, CHLOROPLASTIC"/>
    <property type="match status" value="1"/>
</dbReference>